<dbReference type="PROSITE" id="PS50863">
    <property type="entry name" value="B3"/>
    <property type="match status" value="2"/>
</dbReference>
<keyword evidence="5" id="KW-0539">Nucleus</keyword>
<keyword evidence="2" id="KW-0805">Transcription regulation</keyword>
<dbReference type="Gramene" id="KCW59286">
    <property type="protein sequence ID" value="KCW59286"/>
    <property type="gene ID" value="EUGRSUZ_H01965"/>
</dbReference>
<dbReference type="GO" id="GO:0003677">
    <property type="term" value="F:DNA binding"/>
    <property type="evidence" value="ECO:0007669"/>
    <property type="project" value="UniProtKB-KW"/>
</dbReference>
<sequence length="281" mass="32718">MVGRGYFESQTPHFFKIVLSDALQNGRLGIPKKFVRKYGSSLSDLVFLHLASGDVWEVELLRGNDGAFLRRGWPDFVKHYAIEHGHFLVFRYEGGSAFRVVIFDKSATEIKYPLVSENDDPRMEEDVGDASVEVFEDHSDQVSEKSEALERATSFQSPNPFFLAIMQPSFIRHCLSAPARFFMKYIPNFRSKGDIILYVSDERFWSVRYKFGIYGRRRQIKFNCGWKRFVQDNNLKLGDVCVFEIMWKVHQISFRVLIFRANGDTVEFGRGHLHVKLCFIR</sequence>
<dbReference type="Gene3D" id="2.40.330.10">
    <property type="entry name" value="DNA-binding pseudobarrel domain"/>
    <property type="match status" value="2"/>
</dbReference>
<evidence type="ECO:0000256" key="2">
    <source>
        <dbReference type="ARBA" id="ARBA00023015"/>
    </source>
</evidence>
<dbReference type="STRING" id="71139.A0A059B061"/>
<keyword evidence="4" id="KW-0804">Transcription</keyword>
<comment type="subcellular location">
    <subcellularLocation>
        <location evidence="1">Nucleus</location>
    </subcellularLocation>
</comment>
<dbReference type="InterPro" id="IPR050655">
    <property type="entry name" value="Plant_B3_domain"/>
</dbReference>
<dbReference type="CDD" id="cd10017">
    <property type="entry name" value="B3_DNA"/>
    <property type="match status" value="2"/>
</dbReference>
<evidence type="ECO:0000256" key="3">
    <source>
        <dbReference type="ARBA" id="ARBA00023125"/>
    </source>
</evidence>
<evidence type="ECO:0000256" key="5">
    <source>
        <dbReference type="ARBA" id="ARBA00023242"/>
    </source>
</evidence>
<dbReference type="EMBL" id="KK198760">
    <property type="protein sequence ID" value="KCW59286.1"/>
    <property type="molecule type" value="Genomic_DNA"/>
</dbReference>
<dbReference type="SMART" id="SM01019">
    <property type="entry name" value="B3"/>
    <property type="match status" value="2"/>
</dbReference>
<keyword evidence="3" id="KW-0238">DNA-binding</keyword>
<dbReference type="OMA" id="HEGKLMI"/>
<dbReference type="InParanoid" id="A0A059B061"/>
<gene>
    <name evidence="7" type="ORF">EUGRSUZ_H01965</name>
</gene>
<proteinExistence type="predicted"/>
<dbReference type="InterPro" id="IPR003340">
    <property type="entry name" value="B3_DNA-bd"/>
</dbReference>
<accession>A0A059B061</accession>
<dbReference type="GO" id="GO:0005634">
    <property type="term" value="C:nucleus"/>
    <property type="evidence" value="ECO:0007669"/>
    <property type="project" value="UniProtKB-SubCell"/>
</dbReference>
<evidence type="ECO:0000256" key="1">
    <source>
        <dbReference type="ARBA" id="ARBA00004123"/>
    </source>
</evidence>
<dbReference type="AlphaFoldDB" id="A0A059B061"/>
<dbReference type="PANTHER" id="PTHR31920">
    <property type="entry name" value="B3 DOMAIN-CONTAINING"/>
    <property type="match status" value="1"/>
</dbReference>
<evidence type="ECO:0000259" key="6">
    <source>
        <dbReference type="PROSITE" id="PS50863"/>
    </source>
</evidence>
<dbReference type="eggNOG" id="ENOG502S27N">
    <property type="taxonomic scope" value="Eukaryota"/>
</dbReference>
<dbReference type="InterPro" id="IPR015300">
    <property type="entry name" value="DNA-bd_pseudobarrel_sf"/>
</dbReference>
<feature type="domain" description="TF-B3" evidence="6">
    <location>
        <begin position="13"/>
        <end position="106"/>
    </location>
</feature>
<dbReference type="PANTHER" id="PTHR31920:SF108">
    <property type="entry name" value="B3 DOMAIN-CONTAINING TRANSCRIPTION FACTOR VRN1-LIKE"/>
    <property type="match status" value="1"/>
</dbReference>
<feature type="domain" description="TF-B3" evidence="6">
    <location>
        <begin position="160"/>
        <end position="262"/>
    </location>
</feature>
<organism evidence="7">
    <name type="scientific">Eucalyptus grandis</name>
    <name type="common">Flooded gum</name>
    <dbReference type="NCBI Taxonomy" id="71139"/>
    <lineage>
        <taxon>Eukaryota</taxon>
        <taxon>Viridiplantae</taxon>
        <taxon>Streptophyta</taxon>
        <taxon>Embryophyta</taxon>
        <taxon>Tracheophyta</taxon>
        <taxon>Spermatophyta</taxon>
        <taxon>Magnoliopsida</taxon>
        <taxon>eudicotyledons</taxon>
        <taxon>Gunneridae</taxon>
        <taxon>Pentapetalae</taxon>
        <taxon>rosids</taxon>
        <taxon>malvids</taxon>
        <taxon>Myrtales</taxon>
        <taxon>Myrtaceae</taxon>
        <taxon>Myrtoideae</taxon>
        <taxon>Eucalypteae</taxon>
        <taxon>Eucalyptus</taxon>
    </lineage>
</organism>
<dbReference type="SUPFAM" id="SSF101936">
    <property type="entry name" value="DNA-binding pseudobarrel domain"/>
    <property type="match status" value="2"/>
</dbReference>
<dbReference type="FunCoup" id="A0A059B061">
    <property type="interactions" value="96"/>
</dbReference>
<evidence type="ECO:0000256" key="4">
    <source>
        <dbReference type="ARBA" id="ARBA00023163"/>
    </source>
</evidence>
<reference evidence="7" key="1">
    <citation type="submission" date="2013-07" db="EMBL/GenBank/DDBJ databases">
        <title>The genome of Eucalyptus grandis.</title>
        <authorList>
            <person name="Schmutz J."/>
            <person name="Hayes R."/>
            <person name="Myburg A."/>
            <person name="Tuskan G."/>
            <person name="Grattapaglia D."/>
            <person name="Rokhsar D.S."/>
        </authorList>
    </citation>
    <scope>NUCLEOTIDE SEQUENCE</scope>
    <source>
        <tissue evidence="7">Leaf extractions</tissue>
    </source>
</reference>
<dbReference type="Pfam" id="PF02362">
    <property type="entry name" value="B3"/>
    <property type="match status" value="2"/>
</dbReference>
<protein>
    <recommendedName>
        <fullName evidence="6">TF-B3 domain-containing protein</fullName>
    </recommendedName>
</protein>
<name>A0A059B061_EUCGR</name>
<evidence type="ECO:0000313" key="7">
    <source>
        <dbReference type="EMBL" id="KCW59286.1"/>
    </source>
</evidence>